<dbReference type="Gene3D" id="3.50.30.30">
    <property type="match status" value="1"/>
</dbReference>
<keyword evidence="3" id="KW-0479">Metal-binding</keyword>
<protein>
    <recommendedName>
        <fullName evidence="12">RING-type domain-containing protein</fullName>
    </recommendedName>
</protein>
<evidence type="ECO:0000256" key="2">
    <source>
        <dbReference type="ARBA" id="ARBA00022692"/>
    </source>
</evidence>
<dbReference type="SUPFAM" id="SSF57850">
    <property type="entry name" value="RING/U-box"/>
    <property type="match status" value="1"/>
</dbReference>
<evidence type="ECO:0000259" key="12">
    <source>
        <dbReference type="PROSITE" id="PS50089"/>
    </source>
</evidence>
<dbReference type="InterPro" id="IPR003137">
    <property type="entry name" value="PA_domain"/>
</dbReference>
<keyword evidence="4 8" id="KW-0863">Zinc-finger</keyword>
<proteinExistence type="predicted"/>
<reference evidence="13" key="1">
    <citation type="journal article" date="2020" name="Fungal Divers.">
        <title>Resolving the Mortierellaceae phylogeny through synthesis of multi-gene phylogenetics and phylogenomics.</title>
        <authorList>
            <person name="Vandepol N."/>
            <person name="Liber J."/>
            <person name="Desiro A."/>
            <person name="Na H."/>
            <person name="Kennedy M."/>
            <person name="Barry K."/>
            <person name="Grigoriev I.V."/>
            <person name="Miller A.N."/>
            <person name="O'Donnell K."/>
            <person name="Stajich J.E."/>
            <person name="Bonito G."/>
        </authorList>
    </citation>
    <scope>NUCLEOTIDE SEQUENCE</scope>
    <source>
        <strain evidence="13">CK1249</strain>
    </source>
</reference>
<evidence type="ECO:0000256" key="6">
    <source>
        <dbReference type="ARBA" id="ARBA00022989"/>
    </source>
</evidence>
<dbReference type="Proteomes" id="UP000738359">
    <property type="component" value="Unassembled WGS sequence"/>
</dbReference>
<keyword evidence="2 10" id="KW-0812">Transmembrane</keyword>
<feature type="compositionally biased region" description="Low complexity" evidence="9">
    <location>
        <begin position="316"/>
        <end position="336"/>
    </location>
</feature>
<keyword evidence="5" id="KW-0862">Zinc</keyword>
<feature type="transmembrane region" description="Helical" evidence="10">
    <location>
        <begin position="179"/>
        <end position="198"/>
    </location>
</feature>
<dbReference type="GO" id="GO:0008270">
    <property type="term" value="F:zinc ion binding"/>
    <property type="evidence" value="ECO:0007669"/>
    <property type="project" value="UniProtKB-KW"/>
</dbReference>
<gene>
    <name evidence="13" type="ORF">BGZ70_000994</name>
</gene>
<evidence type="ECO:0000313" key="14">
    <source>
        <dbReference type="Proteomes" id="UP000738359"/>
    </source>
</evidence>
<dbReference type="PROSITE" id="PS50089">
    <property type="entry name" value="ZF_RING_2"/>
    <property type="match status" value="1"/>
</dbReference>
<dbReference type="InterPro" id="IPR001841">
    <property type="entry name" value="Znf_RING"/>
</dbReference>
<evidence type="ECO:0000256" key="11">
    <source>
        <dbReference type="SAM" id="SignalP"/>
    </source>
</evidence>
<dbReference type="FunFam" id="3.30.40.10:FF:000388">
    <property type="entry name" value="Putative RING zinc finger domain superfamily protein"/>
    <property type="match status" value="1"/>
</dbReference>
<dbReference type="InterPro" id="IPR051653">
    <property type="entry name" value="E3_ligase_sorting_rcpt"/>
</dbReference>
<feature type="chain" id="PRO_5040392934" description="RING-type domain-containing protein" evidence="11">
    <location>
        <begin position="31"/>
        <end position="393"/>
    </location>
</feature>
<evidence type="ECO:0000256" key="3">
    <source>
        <dbReference type="ARBA" id="ARBA00022723"/>
    </source>
</evidence>
<accession>A0A9P6IWY0</accession>
<sequence>MAFRGTTFLLFMNWLCIVVWLSSTFESTDASIVVLVTNDTYTDRTAAFGPRIPEDGLILNLIAVESLDDQEETTACHRVSKGPQNASWVALVERGGDCSFVDKVRNMQASGAKAVIVGDNQKSGLITMYAREDTSDVLIPSVFITQNHYRELRYLGMELGKGFLVQMLPDEMDWPVLDAIVFIILSPAFVVLFLFFLWKVRQRQQRLADLAPPEVVSNLPIKVFYKSKVRGNEPLECVICLEEYQDEEELRVLPCRHEYHVTCIDNWLTTRKKFCPICKRDICAPTEATPLLGSAPSLPSSRLGQACLAGDVSPHSSTPESELASSSSSSSSTPSLEQVQGCGGGADAGQNAGQVIVTLASDDAAGPLSPMPASTPAVDHALDHSEEQVMRRV</sequence>
<evidence type="ECO:0000256" key="1">
    <source>
        <dbReference type="ARBA" id="ARBA00004167"/>
    </source>
</evidence>
<dbReference type="EMBL" id="JAAAHY010001204">
    <property type="protein sequence ID" value="KAF9951438.1"/>
    <property type="molecule type" value="Genomic_DNA"/>
</dbReference>
<keyword evidence="7 10" id="KW-0472">Membrane</keyword>
<keyword evidence="6 10" id="KW-1133">Transmembrane helix</keyword>
<feature type="signal peptide" evidence="11">
    <location>
        <begin position="1"/>
        <end position="30"/>
    </location>
</feature>
<keyword evidence="11" id="KW-0732">Signal</keyword>
<dbReference type="Gene3D" id="3.30.40.10">
    <property type="entry name" value="Zinc/RING finger domain, C3HC4 (zinc finger)"/>
    <property type="match status" value="1"/>
</dbReference>
<dbReference type="PANTHER" id="PTHR47168:SF1">
    <property type="entry name" value="OS02G0798600 PROTEIN"/>
    <property type="match status" value="1"/>
</dbReference>
<dbReference type="PANTHER" id="PTHR47168">
    <property type="entry name" value="RING ZINC FINGER DOMAIN SUPERFAMILY PROTEIN-RELATED"/>
    <property type="match status" value="1"/>
</dbReference>
<dbReference type="Pfam" id="PF02225">
    <property type="entry name" value="PA"/>
    <property type="match status" value="1"/>
</dbReference>
<evidence type="ECO:0000256" key="7">
    <source>
        <dbReference type="ARBA" id="ARBA00023136"/>
    </source>
</evidence>
<evidence type="ECO:0000256" key="8">
    <source>
        <dbReference type="PROSITE-ProRule" id="PRU00175"/>
    </source>
</evidence>
<evidence type="ECO:0000256" key="9">
    <source>
        <dbReference type="SAM" id="MobiDB-lite"/>
    </source>
</evidence>
<dbReference type="GO" id="GO:0016020">
    <property type="term" value="C:membrane"/>
    <property type="evidence" value="ECO:0007669"/>
    <property type="project" value="UniProtKB-SubCell"/>
</dbReference>
<comment type="subcellular location">
    <subcellularLocation>
        <location evidence="1">Membrane</location>
        <topology evidence="1">Single-pass membrane protein</topology>
    </subcellularLocation>
</comment>
<evidence type="ECO:0000313" key="13">
    <source>
        <dbReference type="EMBL" id="KAF9951438.1"/>
    </source>
</evidence>
<dbReference type="Pfam" id="PF13639">
    <property type="entry name" value="zf-RING_2"/>
    <property type="match status" value="1"/>
</dbReference>
<feature type="domain" description="RING-type" evidence="12">
    <location>
        <begin position="237"/>
        <end position="279"/>
    </location>
</feature>
<dbReference type="SMART" id="SM00184">
    <property type="entry name" value="RING"/>
    <property type="match status" value="1"/>
</dbReference>
<feature type="region of interest" description="Disordered" evidence="9">
    <location>
        <begin position="309"/>
        <end position="347"/>
    </location>
</feature>
<evidence type="ECO:0000256" key="5">
    <source>
        <dbReference type="ARBA" id="ARBA00022833"/>
    </source>
</evidence>
<organism evidence="13 14">
    <name type="scientific">Mortierella alpina</name>
    <name type="common">Oleaginous fungus</name>
    <name type="synonym">Mortierella renispora</name>
    <dbReference type="NCBI Taxonomy" id="64518"/>
    <lineage>
        <taxon>Eukaryota</taxon>
        <taxon>Fungi</taxon>
        <taxon>Fungi incertae sedis</taxon>
        <taxon>Mucoromycota</taxon>
        <taxon>Mortierellomycotina</taxon>
        <taxon>Mortierellomycetes</taxon>
        <taxon>Mortierellales</taxon>
        <taxon>Mortierellaceae</taxon>
        <taxon>Mortierella</taxon>
    </lineage>
</organism>
<evidence type="ECO:0000256" key="10">
    <source>
        <dbReference type="SAM" id="Phobius"/>
    </source>
</evidence>
<name>A0A9P6IWY0_MORAP</name>
<dbReference type="InterPro" id="IPR013083">
    <property type="entry name" value="Znf_RING/FYVE/PHD"/>
</dbReference>
<keyword evidence="14" id="KW-1185">Reference proteome</keyword>
<dbReference type="OrthoDB" id="8062037at2759"/>
<comment type="caution">
    <text evidence="13">The sequence shown here is derived from an EMBL/GenBank/DDBJ whole genome shotgun (WGS) entry which is preliminary data.</text>
</comment>
<dbReference type="AlphaFoldDB" id="A0A9P6IWY0"/>
<evidence type="ECO:0000256" key="4">
    <source>
        <dbReference type="ARBA" id="ARBA00022771"/>
    </source>
</evidence>